<evidence type="ECO:0000313" key="9">
    <source>
        <dbReference type="EMBL" id="ODQ68017.1"/>
    </source>
</evidence>
<dbReference type="GO" id="GO:0006487">
    <property type="term" value="P:protein N-linked glycosylation"/>
    <property type="evidence" value="ECO:0007669"/>
    <property type="project" value="TreeGrafter"/>
</dbReference>
<dbReference type="GO" id="GO:0045134">
    <property type="term" value="F:UDP phosphatase activity"/>
    <property type="evidence" value="ECO:0007669"/>
    <property type="project" value="TreeGrafter"/>
</dbReference>
<dbReference type="GO" id="GO:0004382">
    <property type="term" value="F:GDP phosphatase activity"/>
    <property type="evidence" value="ECO:0007669"/>
    <property type="project" value="UniProtKB-EC"/>
</dbReference>
<comment type="subcellular location">
    <subcellularLocation>
        <location evidence="1">Golgi apparatus membrane</location>
        <topology evidence="1">Single-pass type II membrane protein</topology>
    </subcellularLocation>
</comment>
<dbReference type="PANTHER" id="PTHR11782">
    <property type="entry name" value="ADENOSINE/GUANOSINE DIPHOSPHATASE"/>
    <property type="match status" value="1"/>
</dbReference>
<feature type="binding site" evidence="7">
    <location>
        <begin position="214"/>
        <end position="218"/>
    </location>
    <ligand>
        <name>ATP</name>
        <dbReference type="ChEBI" id="CHEBI:30616"/>
    </ligand>
</feature>
<dbReference type="GO" id="GO:0005524">
    <property type="term" value="F:ATP binding"/>
    <property type="evidence" value="ECO:0007669"/>
    <property type="project" value="UniProtKB-KW"/>
</dbReference>
<reference evidence="9 10" key="1">
    <citation type="journal article" date="2016" name="Proc. Natl. Acad. Sci. U.S.A.">
        <title>Comparative genomics of biotechnologically important yeasts.</title>
        <authorList>
            <person name="Riley R."/>
            <person name="Haridas S."/>
            <person name="Wolfe K.H."/>
            <person name="Lopes M.R."/>
            <person name="Hittinger C.T."/>
            <person name="Goeker M."/>
            <person name="Salamov A.A."/>
            <person name="Wisecaver J.H."/>
            <person name="Long T.M."/>
            <person name="Calvey C.H."/>
            <person name="Aerts A.L."/>
            <person name="Barry K.W."/>
            <person name="Choi C."/>
            <person name="Clum A."/>
            <person name="Coughlan A.Y."/>
            <person name="Deshpande S."/>
            <person name="Douglass A.P."/>
            <person name="Hanson S.J."/>
            <person name="Klenk H.-P."/>
            <person name="LaButti K.M."/>
            <person name="Lapidus A."/>
            <person name="Lindquist E.A."/>
            <person name="Lipzen A.M."/>
            <person name="Meier-Kolthoff J.P."/>
            <person name="Ohm R.A."/>
            <person name="Otillar R.P."/>
            <person name="Pangilinan J.L."/>
            <person name="Peng Y."/>
            <person name="Rokas A."/>
            <person name="Rosa C.A."/>
            <person name="Scheuner C."/>
            <person name="Sibirny A.A."/>
            <person name="Slot J.C."/>
            <person name="Stielow J.B."/>
            <person name="Sun H."/>
            <person name="Kurtzman C.P."/>
            <person name="Blackwell M."/>
            <person name="Grigoriev I.V."/>
            <person name="Jeffries T.W."/>
        </authorList>
    </citation>
    <scope>NUCLEOTIDE SEQUENCE [LARGE SCALE GENOMIC DNA]</scope>
    <source>
        <strain evidence="9 10">DSM 6958</strain>
    </source>
</reference>
<evidence type="ECO:0000256" key="2">
    <source>
        <dbReference type="ARBA" id="ARBA00009283"/>
    </source>
</evidence>
<dbReference type="EC" id="3.6.1.42" evidence="5"/>
<dbReference type="InterPro" id="IPR000407">
    <property type="entry name" value="GDA1_CD39_NTPase"/>
</dbReference>
<evidence type="ECO:0000256" key="1">
    <source>
        <dbReference type="ARBA" id="ARBA00004323"/>
    </source>
</evidence>
<evidence type="ECO:0000313" key="10">
    <source>
        <dbReference type="Proteomes" id="UP000095009"/>
    </source>
</evidence>
<dbReference type="Pfam" id="PF01150">
    <property type="entry name" value="GDA1_CD39"/>
    <property type="match status" value="1"/>
</dbReference>
<dbReference type="Proteomes" id="UP000095009">
    <property type="component" value="Unassembled WGS sequence"/>
</dbReference>
<dbReference type="GO" id="GO:0000139">
    <property type="term" value="C:Golgi membrane"/>
    <property type="evidence" value="ECO:0007669"/>
    <property type="project" value="UniProtKB-SubCell"/>
</dbReference>
<comment type="function">
    <text evidence="4">After transfer of sugars to endogenous macromolecular acceptors, the enzyme converts nucleoside diphosphates to nucleoside monophosphates which in turn exit the Golgi lumen in a coupled antiporter reaction, allowing entry of additional nucleotide sugar from the cytosol.</text>
</comment>
<dbReference type="PANTHER" id="PTHR11782:SF83">
    <property type="entry name" value="GUANOSINE-DIPHOSPHATASE"/>
    <property type="match status" value="1"/>
</dbReference>
<dbReference type="FunFam" id="3.30.420.40:FF:000052">
    <property type="entry name" value="Ectonucleoside triphosphate diphosphohydrolase 5"/>
    <property type="match status" value="1"/>
</dbReference>
<proteinExistence type="inferred from homology"/>
<dbReference type="SUPFAM" id="SSF53067">
    <property type="entry name" value="Actin-like ATPase domain"/>
    <property type="match status" value="1"/>
</dbReference>
<keyword evidence="10" id="KW-1185">Reference proteome</keyword>
<evidence type="ECO:0000256" key="8">
    <source>
        <dbReference type="RuleBase" id="RU003833"/>
    </source>
</evidence>
<evidence type="ECO:0000256" key="7">
    <source>
        <dbReference type="PIRSR" id="PIRSR600407-2"/>
    </source>
</evidence>
<sequence length="487" mass="53570">MKSSLNARMVRFGLVASALIVLLFLFTRPRTSVTTISETSASSSTTCTRSFDGIKPVTQYAIMIDAGSTGSRVHVYTFNNCQAVPILLDEQFKMIKPGLSSFPDDPEKAAKSLDELLKLALDTVPDDLQKCTPVAVKATAGLRLLGELKSKLILDAVRKHLEEDFPFPVVPNDGISIMDGSDEGVYAWITANYLLGNIGSPEKTPTAAVFDLGGGSTQIVFEPNFEHPQKMSPGDHVYSLDFGGRHFELYQHSHLGYGLMEARKQVNNLVALNHYKSGLDFTSDKSSNLKLINPCISPSLSVKDVKVEFTDPETNAKQKFTVDMVGPNEGSALQCRQLTETILKKEAACLVEPCSFNGIHQPSLTKSYLREADIYIFSYFYDRTFPLGMPSSFSIDDLSDLNRQVCKGPGAWESFSAIEDAVKGIKAEPEFCLDLSFMLSVLHHGYEIPIHREVKIAKTIKGNELGWCLGASLPLLDQKSSGWTCKN</sequence>
<dbReference type="OrthoDB" id="6372431at2759"/>
<dbReference type="PROSITE" id="PS01238">
    <property type="entry name" value="GDA1_CD39_NTPASE"/>
    <property type="match status" value="1"/>
</dbReference>
<dbReference type="CDD" id="cd24040">
    <property type="entry name" value="ASKHA_NBD_GDA1"/>
    <property type="match status" value="1"/>
</dbReference>
<dbReference type="STRING" id="857566.A0A1E3PT67"/>
<dbReference type="GO" id="GO:0009134">
    <property type="term" value="P:nucleoside diphosphate catabolic process"/>
    <property type="evidence" value="ECO:0007669"/>
    <property type="project" value="TreeGrafter"/>
</dbReference>
<comment type="similarity">
    <text evidence="2 8">Belongs to the GDA1/CD39 NTPase family.</text>
</comment>
<keyword evidence="7" id="KW-0067">ATP-binding</keyword>
<dbReference type="EMBL" id="KV454406">
    <property type="protein sequence ID" value="ODQ68017.1"/>
    <property type="molecule type" value="Genomic_DNA"/>
</dbReference>
<evidence type="ECO:0000256" key="6">
    <source>
        <dbReference type="PIRSR" id="PIRSR600407-1"/>
    </source>
</evidence>
<feature type="active site" description="Proton acceptor" evidence="6">
    <location>
        <position position="183"/>
    </location>
</feature>
<dbReference type="GO" id="GO:0017111">
    <property type="term" value="F:ribonucleoside triphosphate phosphatase activity"/>
    <property type="evidence" value="ECO:0007669"/>
    <property type="project" value="TreeGrafter"/>
</dbReference>
<evidence type="ECO:0000256" key="4">
    <source>
        <dbReference type="ARBA" id="ARBA00037742"/>
    </source>
</evidence>
<gene>
    <name evidence="9" type="ORF">NADFUDRAFT_48678</name>
</gene>
<dbReference type="Gene3D" id="3.30.420.150">
    <property type="entry name" value="Exopolyphosphatase. Domain 2"/>
    <property type="match status" value="1"/>
</dbReference>
<evidence type="ECO:0000256" key="5">
    <source>
        <dbReference type="ARBA" id="ARBA00038903"/>
    </source>
</evidence>
<keyword evidence="7" id="KW-0547">Nucleotide-binding</keyword>
<dbReference type="AlphaFoldDB" id="A0A1E3PT67"/>
<protein>
    <recommendedName>
        <fullName evidence="5">guanosine-diphosphatase</fullName>
        <ecNumber evidence="5">3.6.1.42</ecNumber>
    </recommendedName>
</protein>
<name>A0A1E3PT67_9ASCO</name>
<dbReference type="Gene3D" id="3.30.420.40">
    <property type="match status" value="1"/>
</dbReference>
<accession>A0A1E3PT67</accession>
<evidence type="ECO:0000256" key="3">
    <source>
        <dbReference type="ARBA" id="ARBA00022801"/>
    </source>
</evidence>
<keyword evidence="3 8" id="KW-0378">Hydrolase</keyword>
<dbReference type="InterPro" id="IPR043129">
    <property type="entry name" value="ATPase_NBD"/>
</dbReference>
<organism evidence="9 10">
    <name type="scientific">Nadsonia fulvescens var. elongata DSM 6958</name>
    <dbReference type="NCBI Taxonomy" id="857566"/>
    <lineage>
        <taxon>Eukaryota</taxon>
        <taxon>Fungi</taxon>
        <taxon>Dikarya</taxon>
        <taxon>Ascomycota</taxon>
        <taxon>Saccharomycotina</taxon>
        <taxon>Dipodascomycetes</taxon>
        <taxon>Dipodascales</taxon>
        <taxon>Dipodascales incertae sedis</taxon>
        <taxon>Nadsonia</taxon>
    </lineage>
</organism>